<dbReference type="RefSeq" id="WP_133793522.1">
    <property type="nucleotide sequence ID" value="NZ_SOCA01000001.1"/>
</dbReference>
<name>A0A4R7SQP4_9BACT</name>
<accession>A0A4R7SQP4</accession>
<evidence type="ECO:0000313" key="2">
    <source>
        <dbReference type="Proteomes" id="UP000295662"/>
    </source>
</evidence>
<dbReference type="AlphaFoldDB" id="A0A4R7SQP4"/>
<dbReference type="EMBL" id="SOCA01000001">
    <property type="protein sequence ID" value="TDU81582.1"/>
    <property type="molecule type" value="Genomic_DNA"/>
</dbReference>
<evidence type="ECO:0000313" key="1">
    <source>
        <dbReference type="EMBL" id="TDU81582.1"/>
    </source>
</evidence>
<dbReference type="Proteomes" id="UP000295662">
    <property type="component" value="Unassembled WGS sequence"/>
</dbReference>
<comment type="caution">
    <text evidence="1">The sequence shown here is derived from an EMBL/GenBank/DDBJ whole genome shotgun (WGS) entry which is preliminary data.</text>
</comment>
<keyword evidence="2" id="KW-1185">Reference proteome</keyword>
<organism evidence="1 2">
    <name type="scientific">Prosthecobacter fusiformis</name>
    <dbReference type="NCBI Taxonomy" id="48464"/>
    <lineage>
        <taxon>Bacteria</taxon>
        <taxon>Pseudomonadati</taxon>
        <taxon>Verrucomicrobiota</taxon>
        <taxon>Verrucomicrobiia</taxon>
        <taxon>Verrucomicrobiales</taxon>
        <taxon>Verrucomicrobiaceae</taxon>
        <taxon>Prosthecobacter</taxon>
    </lineage>
</organism>
<sequence length="71" mass="8629">MTYAEFRTHIQRHLEKQSRGATWQELRDTLKLPYERPCPEWTRRLEEEIGLVRRKGHGRSLHWTLASFNHS</sequence>
<gene>
    <name evidence="1" type="ORF">EI77_00892</name>
</gene>
<reference evidence="1 2" key="1">
    <citation type="submission" date="2019-03" db="EMBL/GenBank/DDBJ databases">
        <title>Genomic Encyclopedia of Archaeal and Bacterial Type Strains, Phase II (KMG-II): from individual species to whole genera.</title>
        <authorList>
            <person name="Goeker M."/>
        </authorList>
    </citation>
    <scope>NUCLEOTIDE SEQUENCE [LARGE SCALE GENOMIC DNA]</scope>
    <source>
        <strain evidence="1 2">ATCC 25309</strain>
    </source>
</reference>
<protein>
    <submittedName>
        <fullName evidence="1">Uncharacterized protein</fullName>
    </submittedName>
</protein>
<dbReference type="OrthoDB" id="196799at2"/>
<proteinExistence type="predicted"/>